<dbReference type="Proteomes" id="UP000318995">
    <property type="component" value="Unassembled WGS sequence"/>
</dbReference>
<dbReference type="SMART" id="SM00028">
    <property type="entry name" value="TPR"/>
    <property type="match status" value="3"/>
</dbReference>
<dbReference type="InterPro" id="IPR019734">
    <property type="entry name" value="TPR_rpt"/>
</dbReference>
<dbReference type="PANTHER" id="PTHR12558:SF13">
    <property type="entry name" value="CELL DIVISION CYCLE PROTEIN 27 HOMOLOG"/>
    <property type="match status" value="1"/>
</dbReference>
<feature type="region of interest" description="Disordered" evidence="3">
    <location>
        <begin position="1"/>
        <end position="24"/>
    </location>
</feature>
<evidence type="ECO:0000256" key="2">
    <source>
        <dbReference type="SAM" id="Coils"/>
    </source>
</evidence>
<dbReference type="AlphaFoldDB" id="A0A5C5VYY5"/>
<keyword evidence="2" id="KW-0175">Coiled coil</keyword>
<dbReference type="PANTHER" id="PTHR12558">
    <property type="entry name" value="CELL DIVISION CYCLE 16,23,27"/>
    <property type="match status" value="1"/>
</dbReference>
<reference evidence="4 5" key="1">
    <citation type="submission" date="2019-02" db="EMBL/GenBank/DDBJ databases">
        <title>Deep-cultivation of Planctomycetes and their phenomic and genomic characterization uncovers novel biology.</title>
        <authorList>
            <person name="Wiegand S."/>
            <person name="Jogler M."/>
            <person name="Boedeker C."/>
            <person name="Pinto D."/>
            <person name="Vollmers J."/>
            <person name="Rivas-Marin E."/>
            <person name="Kohn T."/>
            <person name="Peeters S.H."/>
            <person name="Heuer A."/>
            <person name="Rast P."/>
            <person name="Oberbeckmann S."/>
            <person name="Bunk B."/>
            <person name="Jeske O."/>
            <person name="Meyerdierks A."/>
            <person name="Storesund J.E."/>
            <person name="Kallscheuer N."/>
            <person name="Luecker S."/>
            <person name="Lage O.M."/>
            <person name="Pohl T."/>
            <person name="Merkel B.J."/>
            <person name="Hornburger P."/>
            <person name="Mueller R.-W."/>
            <person name="Bruemmer F."/>
            <person name="Labrenz M."/>
            <person name="Spormann A.M."/>
            <person name="Op Den Camp H."/>
            <person name="Overmann J."/>
            <person name="Amann R."/>
            <person name="Jetten M.S.M."/>
            <person name="Mascher T."/>
            <person name="Medema M.H."/>
            <person name="Devos D.P."/>
            <person name="Kaster A.-K."/>
            <person name="Ovreas L."/>
            <person name="Rohde M."/>
            <person name="Galperin M.Y."/>
            <person name="Jogler C."/>
        </authorList>
    </citation>
    <scope>NUCLEOTIDE SEQUENCE [LARGE SCALE GENOMIC DNA]</scope>
    <source>
        <strain evidence="4 5">Pla111</strain>
    </source>
</reference>
<feature type="repeat" description="TPR" evidence="1">
    <location>
        <begin position="605"/>
        <end position="638"/>
    </location>
</feature>
<gene>
    <name evidence="4" type="ORF">Pla111_21230</name>
</gene>
<dbReference type="Pfam" id="PF13432">
    <property type="entry name" value="TPR_16"/>
    <property type="match status" value="3"/>
</dbReference>
<dbReference type="OrthoDB" id="251479at2"/>
<dbReference type="EMBL" id="SJPH01000004">
    <property type="protein sequence ID" value="TWT43173.1"/>
    <property type="molecule type" value="Genomic_DNA"/>
</dbReference>
<evidence type="ECO:0000313" key="4">
    <source>
        <dbReference type="EMBL" id="TWT43173.1"/>
    </source>
</evidence>
<dbReference type="Gene3D" id="1.25.40.10">
    <property type="entry name" value="Tetratricopeptide repeat domain"/>
    <property type="match status" value="3"/>
</dbReference>
<proteinExistence type="predicted"/>
<feature type="repeat" description="TPR" evidence="1">
    <location>
        <begin position="528"/>
        <end position="561"/>
    </location>
</feature>
<dbReference type="InterPro" id="IPR011990">
    <property type="entry name" value="TPR-like_helical_dom_sf"/>
</dbReference>
<dbReference type="Pfam" id="PF13181">
    <property type="entry name" value="TPR_8"/>
    <property type="match status" value="1"/>
</dbReference>
<sequence>MANEEPNDAPNDAPAEGDPAAPRPNLLTRLREWSSTSGHRKLIVSIGLSAAALVTVALWLVTADIAAGPEDATIEQALAALDIGDEEAARSLVGRLQQQSPDGDTYGGQLYLLGALKIRHAERQWSPERARTEYYVASRYLNEARSVGFPEGRETLGLYLLGRALIESRQFDAGIEATIAAIAAGDRGAARSHLLLARAHRESPRARHDEAIREIQRALEDPQITAEQRTEALLMIADSAAKAGLLDDADRYAAEAAKDSPDAESWLMTGQALATRLAAAVRDNKADVDTATLAQQATVALERARRLDKLATGVSRRSEYLLGLVSELKGDEALALRQYAELRRKHGSSSPGVAAALAEGDLLRRQGDPSALEAYRRVLDTLDEPSRYRGTVLSLEEVRQRLREAHLNYLTANQFADAQTLADRLAPPLTRSEQLALRAETLRRWGDWLEERAIQEGRRGAPLRSESRLRYREAAVAYEQLAESRYAEREFIDDLWDASEAYLQGQSFADAARVLERYLRSEPQLRNASALLKLGQAHLALGESAAALNAFNECLEFHPDDAASYNARIDAANAHLNRNDPEAAERLLNENLMGTAMTPASPEWRDSKFALGRLYARQNRYLEAIDCLSEAVDRYPDDPQSRTALYLIAESHRHAAAEPLARLAAANTVNERERARADANDHLERALNLYAEVQNEITLTSAEDDLDRATLRNCYMMRASVLFEMGRYDEAIEAYSNVTTLYQNEPFSLVTLVQISHCRRRLQDNVRARGAIEQARMLLARLPPEAEFANSTNLTRTEWDRLLSELMLF</sequence>
<evidence type="ECO:0000256" key="1">
    <source>
        <dbReference type="PROSITE-ProRule" id="PRU00339"/>
    </source>
</evidence>
<dbReference type="SUPFAM" id="SSF48452">
    <property type="entry name" value="TPR-like"/>
    <property type="match status" value="1"/>
</dbReference>
<evidence type="ECO:0000256" key="3">
    <source>
        <dbReference type="SAM" id="MobiDB-lite"/>
    </source>
</evidence>
<dbReference type="PROSITE" id="PS50005">
    <property type="entry name" value="TPR"/>
    <property type="match status" value="3"/>
</dbReference>
<evidence type="ECO:0000313" key="5">
    <source>
        <dbReference type="Proteomes" id="UP000318995"/>
    </source>
</evidence>
<accession>A0A5C5VYY5</accession>
<keyword evidence="5" id="KW-1185">Reference proteome</keyword>
<name>A0A5C5VYY5_9BACT</name>
<feature type="coiled-coil region" evidence="2">
    <location>
        <begin position="676"/>
        <end position="703"/>
    </location>
</feature>
<feature type="repeat" description="TPR" evidence="1">
    <location>
        <begin position="712"/>
        <end position="745"/>
    </location>
</feature>
<dbReference type="RefSeq" id="WP_146574073.1">
    <property type="nucleotide sequence ID" value="NZ_SJPH01000004.1"/>
</dbReference>
<organism evidence="4 5">
    <name type="scientific">Botrimarina hoheduenensis</name>
    <dbReference type="NCBI Taxonomy" id="2528000"/>
    <lineage>
        <taxon>Bacteria</taxon>
        <taxon>Pseudomonadati</taxon>
        <taxon>Planctomycetota</taxon>
        <taxon>Planctomycetia</taxon>
        <taxon>Pirellulales</taxon>
        <taxon>Lacipirellulaceae</taxon>
        <taxon>Botrimarina</taxon>
    </lineage>
</organism>
<comment type="caution">
    <text evidence="4">The sequence shown here is derived from an EMBL/GenBank/DDBJ whole genome shotgun (WGS) entry which is preliminary data.</text>
</comment>
<keyword evidence="1" id="KW-0802">TPR repeat</keyword>
<protein>
    <submittedName>
        <fullName evidence="4">Tetratricopeptide repeat protein</fullName>
    </submittedName>
</protein>